<dbReference type="GO" id="GO:0005524">
    <property type="term" value="F:ATP binding"/>
    <property type="evidence" value="ECO:0007669"/>
    <property type="project" value="UniProtKB-KW"/>
</dbReference>
<feature type="domain" description="RecA family profile 1" evidence="7">
    <location>
        <begin position="49"/>
        <end position="225"/>
    </location>
</feature>
<gene>
    <name evidence="8" type="ORF">CGI_10019332</name>
</gene>
<dbReference type="SUPFAM" id="SSF52540">
    <property type="entry name" value="P-loop containing nucleoside triphosphate hydrolases"/>
    <property type="match status" value="1"/>
</dbReference>
<organism evidence="8">
    <name type="scientific">Magallana gigas</name>
    <name type="common">Pacific oyster</name>
    <name type="synonym">Crassostrea gigas</name>
    <dbReference type="NCBI Taxonomy" id="29159"/>
    <lineage>
        <taxon>Eukaryota</taxon>
        <taxon>Metazoa</taxon>
        <taxon>Spiralia</taxon>
        <taxon>Lophotrochozoa</taxon>
        <taxon>Mollusca</taxon>
        <taxon>Bivalvia</taxon>
        <taxon>Autobranchia</taxon>
        <taxon>Pteriomorphia</taxon>
        <taxon>Ostreida</taxon>
        <taxon>Ostreoidea</taxon>
        <taxon>Ostreidae</taxon>
        <taxon>Magallana</taxon>
    </lineage>
</organism>
<dbReference type="InterPro" id="IPR016467">
    <property type="entry name" value="DNA_recomb/repair_RecA-like"/>
</dbReference>
<dbReference type="FunCoup" id="K1R1N9">
    <property type="interactions" value="622"/>
</dbReference>
<keyword evidence="2" id="KW-0547">Nucleotide-binding</keyword>
<dbReference type="GO" id="GO:0090656">
    <property type="term" value="P:t-circle formation"/>
    <property type="evidence" value="ECO:0007669"/>
    <property type="project" value="TreeGrafter"/>
</dbReference>
<reference evidence="8" key="1">
    <citation type="journal article" date="2012" name="Nature">
        <title>The oyster genome reveals stress adaptation and complexity of shell formation.</title>
        <authorList>
            <person name="Zhang G."/>
            <person name="Fang X."/>
            <person name="Guo X."/>
            <person name="Li L."/>
            <person name="Luo R."/>
            <person name="Xu F."/>
            <person name="Yang P."/>
            <person name="Zhang L."/>
            <person name="Wang X."/>
            <person name="Qi H."/>
            <person name="Xiong Z."/>
            <person name="Que H."/>
            <person name="Xie Y."/>
            <person name="Holland P.W."/>
            <person name="Paps J."/>
            <person name="Zhu Y."/>
            <person name="Wu F."/>
            <person name="Chen Y."/>
            <person name="Wang J."/>
            <person name="Peng C."/>
            <person name="Meng J."/>
            <person name="Yang L."/>
            <person name="Liu J."/>
            <person name="Wen B."/>
            <person name="Zhang N."/>
            <person name="Huang Z."/>
            <person name="Zhu Q."/>
            <person name="Feng Y."/>
            <person name="Mount A."/>
            <person name="Hedgecock D."/>
            <person name="Xu Z."/>
            <person name="Liu Y."/>
            <person name="Domazet-Loso T."/>
            <person name="Du Y."/>
            <person name="Sun X."/>
            <person name="Zhang S."/>
            <person name="Liu B."/>
            <person name="Cheng P."/>
            <person name="Jiang X."/>
            <person name="Li J."/>
            <person name="Fan D."/>
            <person name="Wang W."/>
            <person name="Fu W."/>
            <person name="Wang T."/>
            <person name="Wang B."/>
            <person name="Zhang J."/>
            <person name="Peng Z."/>
            <person name="Li Y."/>
            <person name="Li N."/>
            <person name="Wang J."/>
            <person name="Chen M."/>
            <person name="He Y."/>
            <person name="Tan F."/>
            <person name="Song X."/>
            <person name="Zheng Q."/>
            <person name="Huang R."/>
            <person name="Yang H."/>
            <person name="Du X."/>
            <person name="Chen L."/>
            <person name="Yang M."/>
            <person name="Gaffney P.M."/>
            <person name="Wang S."/>
            <person name="Luo L."/>
            <person name="She Z."/>
            <person name="Ming Y."/>
            <person name="Huang W."/>
            <person name="Zhang S."/>
            <person name="Huang B."/>
            <person name="Zhang Y."/>
            <person name="Qu T."/>
            <person name="Ni P."/>
            <person name="Miao G."/>
            <person name="Wang J."/>
            <person name="Wang Q."/>
            <person name="Steinberg C.E."/>
            <person name="Wang H."/>
            <person name="Li N."/>
            <person name="Qian L."/>
            <person name="Zhang G."/>
            <person name="Li Y."/>
            <person name="Yang H."/>
            <person name="Liu X."/>
            <person name="Wang J."/>
            <person name="Yin Y."/>
            <person name="Wang J."/>
        </authorList>
    </citation>
    <scope>NUCLEOTIDE SEQUENCE [LARGE SCALE GENOMIC DNA]</scope>
    <source>
        <strain evidence="8">05x7-T-G4-1.051#20</strain>
    </source>
</reference>
<evidence type="ECO:0000256" key="4">
    <source>
        <dbReference type="ARBA" id="ARBA00022840"/>
    </source>
</evidence>
<evidence type="ECO:0000256" key="1">
    <source>
        <dbReference type="ARBA" id="ARBA00004123"/>
    </source>
</evidence>
<dbReference type="InterPro" id="IPR020588">
    <property type="entry name" value="RecA_ATP-bd"/>
</dbReference>
<dbReference type="InterPro" id="IPR047348">
    <property type="entry name" value="XRCC3-like_C"/>
</dbReference>
<dbReference type="InterPro" id="IPR013632">
    <property type="entry name" value="Rad51_C"/>
</dbReference>
<dbReference type="PROSITE" id="PS50162">
    <property type="entry name" value="RECA_2"/>
    <property type="match status" value="1"/>
</dbReference>
<evidence type="ECO:0000256" key="6">
    <source>
        <dbReference type="ARBA" id="ARBA00023242"/>
    </source>
</evidence>
<dbReference type="Pfam" id="PF08423">
    <property type="entry name" value="Rad51"/>
    <property type="match status" value="1"/>
</dbReference>
<name>K1R1N9_MAGGI</name>
<dbReference type="PANTHER" id="PTHR46487:SF1">
    <property type="entry name" value="DNA REPAIR PROTEIN XRCC3"/>
    <property type="match status" value="1"/>
</dbReference>
<dbReference type="Gene3D" id="3.40.50.300">
    <property type="entry name" value="P-loop containing nucleotide triphosphate hydrolases"/>
    <property type="match status" value="1"/>
</dbReference>
<evidence type="ECO:0000313" key="8">
    <source>
        <dbReference type="EMBL" id="EKC37434.1"/>
    </source>
</evidence>
<keyword evidence="6" id="KW-0539">Nucleus</keyword>
<evidence type="ECO:0000256" key="5">
    <source>
        <dbReference type="ARBA" id="ARBA00023204"/>
    </source>
</evidence>
<accession>K1R1N9</accession>
<evidence type="ECO:0000256" key="2">
    <source>
        <dbReference type="ARBA" id="ARBA00022741"/>
    </source>
</evidence>
<dbReference type="HOGENOM" id="CLU_041732_1_0_1"/>
<dbReference type="GO" id="GO:0000400">
    <property type="term" value="F:four-way junction DNA binding"/>
    <property type="evidence" value="ECO:0007669"/>
    <property type="project" value="TreeGrafter"/>
</dbReference>
<keyword evidence="3" id="KW-0227">DNA damage</keyword>
<evidence type="ECO:0000259" key="7">
    <source>
        <dbReference type="PROSITE" id="PS50162"/>
    </source>
</evidence>
<evidence type="ECO:0000256" key="3">
    <source>
        <dbReference type="ARBA" id="ARBA00022763"/>
    </source>
</evidence>
<dbReference type="PANTHER" id="PTHR46487">
    <property type="entry name" value="DNA REPAIR PROTEIN XRCC3"/>
    <property type="match status" value="1"/>
</dbReference>
<comment type="subcellular location">
    <subcellularLocation>
        <location evidence="1">Nucleus</location>
    </subcellularLocation>
</comment>
<dbReference type="GO" id="GO:0005657">
    <property type="term" value="C:replication fork"/>
    <property type="evidence" value="ECO:0007669"/>
    <property type="project" value="TreeGrafter"/>
</dbReference>
<dbReference type="InParanoid" id="K1R1N9"/>
<dbReference type="EMBL" id="JH816864">
    <property type="protein sequence ID" value="EKC37434.1"/>
    <property type="molecule type" value="Genomic_DNA"/>
</dbReference>
<dbReference type="GO" id="GO:0045003">
    <property type="term" value="P:double-strand break repair via synthesis-dependent strand annealing"/>
    <property type="evidence" value="ECO:0007669"/>
    <property type="project" value="TreeGrafter"/>
</dbReference>
<protein>
    <submittedName>
        <fullName evidence="8">DNA repair protein XRCC3</fullName>
    </submittedName>
</protein>
<dbReference type="GO" id="GO:0000722">
    <property type="term" value="P:telomere maintenance via recombination"/>
    <property type="evidence" value="ECO:0007669"/>
    <property type="project" value="TreeGrafter"/>
</dbReference>
<dbReference type="PIRSF" id="PIRSF005856">
    <property type="entry name" value="Rad51"/>
    <property type="match status" value="1"/>
</dbReference>
<proteinExistence type="predicted"/>
<dbReference type="InterPro" id="IPR027417">
    <property type="entry name" value="P-loop_NTPase"/>
</dbReference>
<keyword evidence="5" id="KW-0234">DNA repair</keyword>
<dbReference type="GO" id="GO:0071140">
    <property type="term" value="P:resolution of mitotic recombination intermediates"/>
    <property type="evidence" value="ECO:0007669"/>
    <property type="project" value="TreeGrafter"/>
</dbReference>
<keyword evidence="4" id="KW-0067">ATP-binding</keyword>
<dbReference type="GO" id="GO:0033065">
    <property type="term" value="C:Rad51C-XRCC3 complex"/>
    <property type="evidence" value="ECO:0007669"/>
    <property type="project" value="TreeGrafter"/>
</dbReference>
<sequence length="309" mass="33807">MNTVEDLDVNPKIKTSMRKVGLTSYGQILTLSSQDIERLAKLSQGEVTGLKTAIAQQVLTHPLLTGGILSQGITEISGESASGKTQFCLQLCLTVQLPPEEGGLAAGAAYICTEDAFPSKRLSQMISYFRQRSEKRKQIPFGDNIFIEHVADLDSLNSCIHQKLPHLLSSGSVKLVIVDSVAAVFRCDYELKDMYKRSKHMASLAASLHRISSKYCLPIVCVNQVTDSMQSIGKKNIPALGLAWSNQITCRLSLSRTNREVDLPRIILKGSVIGGFPTSIRTLEVVFAPNLPNLSLMYVIDQEGIKALT</sequence>
<dbReference type="CDD" id="cd19491">
    <property type="entry name" value="XRCC3"/>
    <property type="match status" value="1"/>
</dbReference>
<dbReference type="GO" id="GO:0140664">
    <property type="term" value="F:ATP-dependent DNA damage sensor activity"/>
    <property type="evidence" value="ECO:0007669"/>
    <property type="project" value="InterPro"/>
</dbReference>
<dbReference type="AlphaFoldDB" id="K1R1N9"/>